<dbReference type="EMBL" id="JANCYU010000023">
    <property type="protein sequence ID" value="KAK4524439.1"/>
    <property type="molecule type" value="Genomic_DNA"/>
</dbReference>
<evidence type="ECO:0000313" key="10">
    <source>
        <dbReference type="Proteomes" id="UP001300502"/>
    </source>
</evidence>
<dbReference type="CDD" id="cd20908">
    <property type="entry name" value="SUF4-like"/>
    <property type="match status" value="1"/>
</dbReference>
<evidence type="ECO:0000256" key="2">
    <source>
        <dbReference type="ARBA" id="ARBA00022723"/>
    </source>
</evidence>
<keyword evidence="4" id="KW-0862">Zinc</keyword>
<feature type="compositionally biased region" description="Polar residues" evidence="7">
    <location>
        <begin position="190"/>
        <end position="202"/>
    </location>
</feature>
<comment type="subcellular location">
    <subcellularLocation>
        <location evidence="1">Nucleus</location>
    </subcellularLocation>
</comment>
<evidence type="ECO:0000256" key="5">
    <source>
        <dbReference type="ARBA" id="ARBA00023242"/>
    </source>
</evidence>
<dbReference type="InterPro" id="IPR036236">
    <property type="entry name" value="Znf_C2H2_sf"/>
</dbReference>
<dbReference type="PROSITE" id="PS00028">
    <property type="entry name" value="ZINC_FINGER_C2H2_1"/>
    <property type="match status" value="1"/>
</dbReference>
<dbReference type="SUPFAM" id="SSF57667">
    <property type="entry name" value="beta-beta-alpha zinc fingers"/>
    <property type="match status" value="1"/>
</dbReference>
<dbReference type="GO" id="GO:0005634">
    <property type="term" value="C:nucleus"/>
    <property type="evidence" value="ECO:0007669"/>
    <property type="project" value="UniProtKB-SubCell"/>
</dbReference>
<proteinExistence type="predicted"/>
<dbReference type="PROSITE" id="PS50157">
    <property type="entry name" value="ZINC_FINGER_C2H2_2"/>
    <property type="match status" value="1"/>
</dbReference>
<gene>
    <name evidence="9" type="ORF">GAYE_SCF03G2340</name>
</gene>
<evidence type="ECO:0000256" key="1">
    <source>
        <dbReference type="ARBA" id="ARBA00004123"/>
    </source>
</evidence>
<evidence type="ECO:0000256" key="7">
    <source>
        <dbReference type="SAM" id="MobiDB-lite"/>
    </source>
</evidence>
<protein>
    <recommendedName>
        <fullName evidence="8">C2H2-type domain-containing protein</fullName>
    </recommendedName>
</protein>
<feature type="region of interest" description="Disordered" evidence="7">
    <location>
        <begin position="235"/>
        <end position="265"/>
    </location>
</feature>
<keyword evidence="10" id="KW-1185">Reference proteome</keyword>
<feature type="region of interest" description="Disordered" evidence="7">
    <location>
        <begin position="190"/>
        <end position="213"/>
    </location>
</feature>
<organism evidence="9 10">
    <name type="scientific">Galdieria yellowstonensis</name>
    <dbReference type="NCBI Taxonomy" id="3028027"/>
    <lineage>
        <taxon>Eukaryota</taxon>
        <taxon>Rhodophyta</taxon>
        <taxon>Bangiophyceae</taxon>
        <taxon>Galdieriales</taxon>
        <taxon>Galdieriaceae</taxon>
        <taxon>Galdieria</taxon>
    </lineage>
</organism>
<dbReference type="InterPro" id="IPR013087">
    <property type="entry name" value="Znf_C2H2_type"/>
</dbReference>
<dbReference type="Gene3D" id="3.30.160.60">
    <property type="entry name" value="Classic Zinc Finger"/>
    <property type="match status" value="1"/>
</dbReference>
<keyword evidence="2" id="KW-0479">Metal-binding</keyword>
<keyword evidence="3 6" id="KW-0863">Zinc-finger</keyword>
<dbReference type="SMART" id="SM00355">
    <property type="entry name" value="ZnF_C2H2"/>
    <property type="match status" value="2"/>
</dbReference>
<name>A0AAV9IAK2_9RHOD</name>
<keyword evidence="5" id="KW-0539">Nucleus</keyword>
<accession>A0AAV9IAK2</accession>
<feature type="compositionally biased region" description="Polar residues" evidence="7">
    <location>
        <begin position="242"/>
        <end position="265"/>
    </location>
</feature>
<dbReference type="AlphaFoldDB" id="A0AAV9IAK2"/>
<evidence type="ECO:0000256" key="4">
    <source>
        <dbReference type="ARBA" id="ARBA00022833"/>
    </source>
</evidence>
<dbReference type="GO" id="GO:0008270">
    <property type="term" value="F:zinc ion binding"/>
    <property type="evidence" value="ECO:0007669"/>
    <property type="project" value="UniProtKB-KW"/>
</dbReference>
<evidence type="ECO:0000313" key="9">
    <source>
        <dbReference type="EMBL" id="KAK4524439.1"/>
    </source>
</evidence>
<sequence length="305" mass="33443">MGRKKKAPQTDIVDRIFCWYCDRDFQEEKILASHQKEKHFKCQWCNKRLMSVKGLVVHAQQVHKEEVTRVPNAIEGRDSIEHDVFGMEGIPQSYWEEQARKRSRQGGPLPPSVLNGLRAGPYGYVPHMPFTALYGASPLAGYPRIPTSQYASPYAVPATAVPPPVVPPGEIPAAPYVPLPTQYSASPTVGTYQAAPTTSPVTTPYDAPPPMSSSPTVSELTCYAIVSCGSSLHNDKSDSRISNDIGNNTVSNQHGSKSAVSNTSAQANKTVKVHLVFCPSDEEISMEELRAQLPRYQRQMISSSS</sequence>
<evidence type="ECO:0000256" key="3">
    <source>
        <dbReference type="ARBA" id="ARBA00022771"/>
    </source>
</evidence>
<evidence type="ECO:0000259" key="8">
    <source>
        <dbReference type="PROSITE" id="PS50157"/>
    </source>
</evidence>
<evidence type="ECO:0000256" key="6">
    <source>
        <dbReference type="PROSITE-ProRule" id="PRU00042"/>
    </source>
</evidence>
<reference evidence="9 10" key="1">
    <citation type="submission" date="2022-07" db="EMBL/GenBank/DDBJ databases">
        <title>Genome-wide signatures of adaptation to extreme environments.</title>
        <authorList>
            <person name="Cho C.H."/>
            <person name="Yoon H.S."/>
        </authorList>
    </citation>
    <scope>NUCLEOTIDE SEQUENCE [LARGE SCALE GENOMIC DNA]</scope>
    <source>
        <strain evidence="9 10">108.79 E11</strain>
    </source>
</reference>
<dbReference type="Proteomes" id="UP001300502">
    <property type="component" value="Unassembled WGS sequence"/>
</dbReference>
<comment type="caution">
    <text evidence="9">The sequence shown here is derived from an EMBL/GenBank/DDBJ whole genome shotgun (WGS) entry which is preliminary data.</text>
</comment>
<dbReference type="PANTHER" id="PTHR23215">
    <property type="entry name" value="ZINC FINGER PROTEIN 207"/>
    <property type="match status" value="1"/>
</dbReference>
<dbReference type="PANTHER" id="PTHR23215:SF0">
    <property type="entry name" value="BUB3-INTERACTING AND GLEBS MOTIF-CONTAINING PROTEIN ZNF207"/>
    <property type="match status" value="1"/>
</dbReference>
<feature type="domain" description="C2H2-type" evidence="8">
    <location>
        <begin position="40"/>
        <end position="68"/>
    </location>
</feature>